<evidence type="ECO:0000256" key="1">
    <source>
        <dbReference type="ARBA" id="ARBA00005695"/>
    </source>
</evidence>
<dbReference type="GO" id="GO:1904680">
    <property type="term" value="F:peptide transmembrane transporter activity"/>
    <property type="evidence" value="ECO:0007669"/>
    <property type="project" value="TreeGrafter"/>
</dbReference>
<feature type="domain" description="Solute-binding protein family 5" evidence="5">
    <location>
        <begin position="131"/>
        <end position="507"/>
    </location>
</feature>
<dbReference type="InterPro" id="IPR039424">
    <property type="entry name" value="SBP_5"/>
</dbReference>
<accession>A0A1G2HFE4</accession>
<sequence>MEQSQNNYESKGSRIKNNIYKVLSKTKEVLIVSWSFVFTKAKRPFKKLNPREKFWASLFAFIIAGSLIAVGVQLYISNTKNVPAQGGEYREAVVGLPRFINPALSFINDVDRDMVRLIYSGLLAYDVNGNLIPDLAQSFEISDDGKEYIFTLKENLLWEDGIPLTAEDVIFTINLIQDAQYSSSIYQVWQGVDVSIEENNIIFQLSSAYPPFIYNTTLPIMPKHIWENVLPINFALTDLNLQPIGSGPYKIEKFTKDNSGLISSATLERNEFYHGPKPYISRITFKFFNSSQDAIKAYNSKSVDGISFISPLNIEEIKDRNGVNFHKFNMPGYFAIFINENRNPILEEKSVREALAHATNRDQIISDAYLGHAEKIDSPIPKVLSKYYNNDIDPIPYDLGKARALLEDAGWKDDNGDGIREKALNDGEDATNLELTLYTAENGGLKKSAELLAAQWKNAGVQLNVVTMETTELQQSIIRSRSYELLLFGQIVGMEPDLFPYWYSTQTSSPGLNLSEYENSDADDLIEEIRAETNEAQRIEKLKELQKLIVSELPAIFLFSSAHIYPVQKGVQGIMDGVITDTPWRFAEISKWFIETKRIFD</sequence>
<dbReference type="InterPro" id="IPR000914">
    <property type="entry name" value="SBP_5_dom"/>
</dbReference>
<keyword evidence="4" id="KW-0812">Transmembrane</keyword>
<dbReference type="EMBL" id="MHOH01000003">
    <property type="protein sequence ID" value="OGZ61216.1"/>
    <property type="molecule type" value="Genomic_DNA"/>
</dbReference>
<dbReference type="GO" id="GO:0015833">
    <property type="term" value="P:peptide transport"/>
    <property type="evidence" value="ECO:0007669"/>
    <property type="project" value="TreeGrafter"/>
</dbReference>
<keyword evidence="3" id="KW-0732">Signal</keyword>
<evidence type="ECO:0000256" key="3">
    <source>
        <dbReference type="ARBA" id="ARBA00022729"/>
    </source>
</evidence>
<evidence type="ECO:0000256" key="4">
    <source>
        <dbReference type="SAM" id="Phobius"/>
    </source>
</evidence>
<dbReference type="Gene3D" id="3.40.190.10">
    <property type="entry name" value="Periplasmic binding protein-like II"/>
    <property type="match status" value="1"/>
</dbReference>
<comment type="caution">
    <text evidence="6">The sequence shown here is derived from an EMBL/GenBank/DDBJ whole genome shotgun (WGS) entry which is preliminary data.</text>
</comment>
<dbReference type="PANTHER" id="PTHR30290:SF9">
    <property type="entry name" value="OLIGOPEPTIDE-BINDING PROTEIN APPA"/>
    <property type="match status" value="1"/>
</dbReference>
<name>A0A1G2HFE4_9BACT</name>
<reference evidence="6 7" key="1">
    <citation type="journal article" date="2016" name="Nat. Commun.">
        <title>Thousands of microbial genomes shed light on interconnected biogeochemical processes in an aquifer system.</title>
        <authorList>
            <person name="Anantharaman K."/>
            <person name="Brown C.T."/>
            <person name="Hug L.A."/>
            <person name="Sharon I."/>
            <person name="Castelle C.J."/>
            <person name="Probst A.J."/>
            <person name="Thomas B.C."/>
            <person name="Singh A."/>
            <person name="Wilkins M.J."/>
            <person name="Karaoz U."/>
            <person name="Brodie E.L."/>
            <person name="Williams K.H."/>
            <person name="Hubbard S.S."/>
            <person name="Banfield J.F."/>
        </authorList>
    </citation>
    <scope>NUCLEOTIDE SEQUENCE [LARGE SCALE GENOMIC DNA]</scope>
</reference>
<dbReference type="Gene3D" id="3.10.105.10">
    <property type="entry name" value="Dipeptide-binding Protein, Domain 3"/>
    <property type="match status" value="1"/>
</dbReference>
<evidence type="ECO:0000313" key="7">
    <source>
        <dbReference type="Proteomes" id="UP000178835"/>
    </source>
</evidence>
<keyword evidence="4" id="KW-0472">Membrane</keyword>
<dbReference type="Gene3D" id="3.90.76.10">
    <property type="entry name" value="Dipeptide-binding Protein, Domain 1"/>
    <property type="match status" value="1"/>
</dbReference>
<proteinExistence type="inferred from homology"/>
<evidence type="ECO:0000256" key="2">
    <source>
        <dbReference type="ARBA" id="ARBA00022448"/>
    </source>
</evidence>
<dbReference type="Proteomes" id="UP000178835">
    <property type="component" value="Unassembled WGS sequence"/>
</dbReference>
<protein>
    <recommendedName>
        <fullName evidence="5">Solute-binding protein family 5 domain-containing protein</fullName>
    </recommendedName>
</protein>
<evidence type="ECO:0000259" key="5">
    <source>
        <dbReference type="Pfam" id="PF00496"/>
    </source>
</evidence>
<dbReference type="GO" id="GO:0042597">
    <property type="term" value="C:periplasmic space"/>
    <property type="evidence" value="ECO:0007669"/>
    <property type="project" value="UniProtKB-ARBA"/>
</dbReference>
<evidence type="ECO:0000313" key="6">
    <source>
        <dbReference type="EMBL" id="OGZ61216.1"/>
    </source>
</evidence>
<dbReference type="SUPFAM" id="SSF53850">
    <property type="entry name" value="Periplasmic binding protein-like II"/>
    <property type="match status" value="1"/>
</dbReference>
<dbReference type="InterPro" id="IPR030678">
    <property type="entry name" value="Peptide/Ni-bd"/>
</dbReference>
<comment type="similarity">
    <text evidence="1">Belongs to the bacterial solute-binding protein 5 family.</text>
</comment>
<dbReference type="PIRSF" id="PIRSF002741">
    <property type="entry name" value="MppA"/>
    <property type="match status" value="1"/>
</dbReference>
<dbReference type="Pfam" id="PF00496">
    <property type="entry name" value="SBP_bac_5"/>
    <property type="match status" value="1"/>
</dbReference>
<dbReference type="PANTHER" id="PTHR30290">
    <property type="entry name" value="PERIPLASMIC BINDING COMPONENT OF ABC TRANSPORTER"/>
    <property type="match status" value="1"/>
</dbReference>
<gene>
    <name evidence="6" type="ORF">A2919_01500</name>
</gene>
<keyword evidence="4" id="KW-1133">Transmembrane helix</keyword>
<dbReference type="CDD" id="cd08513">
    <property type="entry name" value="PBP2_thermophilic_Hb8_like"/>
    <property type="match status" value="1"/>
</dbReference>
<dbReference type="AlphaFoldDB" id="A0A1G2HFE4"/>
<organism evidence="6 7">
    <name type="scientific">Candidatus Spechtbacteria bacterium RIFCSPLOWO2_01_FULL_43_12</name>
    <dbReference type="NCBI Taxonomy" id="1802162"/>
    <lineage>
        <taxon>Bacteria</taxon>
        <taxon>Candidatus Spechtiibacteriota</taxon>
    </lineage>
</organism>
<feature type="transmembrane region" description="Helical" evidence="4">
    <location>
        <begin position="54"/>
        <end position="76"/>
    </location>
</feature>
<dbReference type="GO" id="GO:0043190">
    <property type="term" value="C:ATP-binding cassette (ABC) transporter complex"/>
    <property type="evidence" value="ECO:0007669"/>
    <property type="project" value="InterPro"/>
</dbReference>
<keyword evidence="2" id="KW-0813">Transport</keyword>